<dbReference type="Proteomes" id="UP000281406">
    <property type="component" value="Unassembled WGS sequence"/>
</dbReference>
<evidence type="ECO:0000313" key="3">
    <source>
        <dbReference type="Proteomes" id="UP000281406"/>
    </source>
</evidence>
<dbReference type="OrthoDB" id="8964191at2759"/>
<reference evidence="2 3" key="1">
    <citation type="submission" date="2018-10" db="EMBL/GenBank/DDBJ databases">
        <title>Genome assembly for a Yunnan-Guizhou Plateau 3E fish, Anabarilius grahami (Regan), and its evolutionary and genetic applications.</title>
        <authorList>
            <person name="Jiang W."/>
        </authorList>
    </citation>
    <scope>NUCLEOTIDE SEQUENCE [LARGE SCALE GENOMIC DNA]</scope>
    <source>
        <strain evidence="2">AG-KIZ</strain>
        <tissue evidence="2">Muscle</tissue>
    </source>
</reference>
<feature type="region of interest" description="Disordered" evidence="1">
    <location>
        <begin position="53"/>
        <end position="80"/>
    </location>
</feature>
<comment type="caution">
    <text evidence="2">The sequence shown here is derived from an EMBL/GenBank/DDBJ whole genome shotgun (WGS) entry which is preliminary data.</text>
</comment>
<evidence type="ECO:0000256" key="1">
    <source>
        <dbReference type="SAM" id="MobiDB-lite"/>
    </source>
</evidence>
<feature type="compositionally biased region" description="Basic and acidic residues" evidence="1">
    <location>
        <begin position="63"/>
        <end position="72"/>
    </location>
</feature>
<protein>
    <submittedName>
        <fullName evidence="2">Uncharacterized protein</fullName>
    </submittedName>
</protein>
<accession>A0A3N0Z8J1</accession>
<name>A0A3N0Z8J1_ANAGA</name>
<keyword evidence="3" id="KW-1185">Reference proteome</keyword>
<sequence length="194" mass="21277">MDFPPVKLMFLEQGESSLEKHLEGFLDLPHQTTFPDYCLQLSGEAFTVEVAASPTPHPVPSQDHPDGDDQRPEPTVGGWRPLRFMRATGDYIATEPEQRAPDQTRFPSWTPVSPSGLFGPAIEGFAERFTTAQKSSQAMRHFLSKRSSSAAASSCPRAVLTQQQSKPASTIGTMCLLQKLGPHMFTCPCSLSLL</sequence>
<evidence type="ECO:0000313" key="2">
    <source>
        <dbReference type="EMBL" id="ROL54673.1"/>
    </source>
</evidence>
<gene>
    <name evidence="2" type="ORF">DPX16_11848</name>
</gene>
<dbReference type="EMBL" id="RJVU01006614">
    <property type="protein sequence ID" value="ROL54673.1"/>
    <property type="molecule type" value="Genomic_DNA"/>
</dbReference>
<proteinExistence type="predicted"/>
<dbReference type="AlphaFoldDB" id="A0A3N0Z8J1"/>
<organism evidence="2 3">
    <name type="scientific">Anabarilius grahami</name>
    <name type="common">Kanglang fish</name>
    <name type="synonym">Barilius grahami</name>
    <dbReference type="NCBI Taxonomy" id="495550"/>
    <lineage>
        <taxon>Eukaryota</taxon>
        <taxon>Metazoa</taxon>
        <taxon>Chordata</taxon>
        <taxon>Craniata</taxon>
        <taxon>Vertebrata</taxon>
        <taxon>Euteleostomi</taxon>
        <taxon>Actinopterygii</taxon>
        <taxon>Neopterygii</taxon>
        <taxon>Teleostei</taxon>
        <taxon>Ostariophysi</taxon>
        <taxon>Cypriniformes</taxon>
        <taxon>Xenocyprididae</taxon>
        <taxon>Xenocypridinae</taxon>
        <taxon>Xenocypridinae incertae sedis</taxon>
        <taxon>Anabarilius</taxon>
    </lineage>
</organism>